<protein>
    <submittedName>
        <fullName evidence="1">Uncharacterized protein</fullName>
    </submittedName>
</protein>
<organism evidence="1 2">
    <name type="scientific">Marine Group I thaumarchaeote SCGC AAA799-P11</name>
    <dbReference type="NCBI Taxonomy" id="1502295"/>
    <lineage>
        <taxon>Archaea</taxon>
        <taxon>Nitrososphaerota</taxon>
        <taxon>Marine Group I</taxon>
    </lineage>
</organism>
<keyword evidence="2" id="KW-1185">Reference proteome</keyword>
<sequence>MDVKTGSEVALAHLKNKQFITAHTLFSDQAESVKKIRTYQICIIVFVSC</sequence>
<reference evidence="1 2" key="1">
    <citation type="submission" date="2014-06" db="EMBL/GenBank/DDBJ databases">
        <authorList>
            <person name="Ngugi D.K."/>
            <person name="Blom J."/>
            <person name="Alam I."/>
            <person name="Rashid M."/>
            <person name="Baalawi W."/>
            <person name="Zhang G."/>
            <person name="Hikmawan T."/>
            <person name="Guan Y."/>
            <person name="Antunes A."/>
            <person name="Siam R."/>
            <person name="El-Dorry H."/>
            <person name="Bajic V."/>
            <person name="Stingl U."/>
        </authorList>
    </citation>
    <scope>NUCLEOTIDE SEQUENCE [LARGE SCALE GENOMIC DNA]</scope>
    <source>
        <strain evidence="1">SCGC AAA799-P11</strain>
    </source>
</reference>
<evidence type="ECO:0000313" key="2">
    <source>
        <dbReference type="Proteomes" id="UP000029387"/>
    </source>
</evidence>
<gene>
    <name evidence="1" type="ORF">AAA799P11_00411</name>
</gene>
<comment type="caution">
    <text evidence="1">The sequence shown here is derived from an EMBL/GenBank/DDBJ whole genome shotgun (WGS) entry which is preliminary data.</text>
</comment>
<dbReference type="Proteomes" id="UP000029387">
    <property type="component" value="Unassembled WGS sequence"/>
</dbReference>
<accession>A0A087S2C3</accession>
<dbReference type="EMBL" id="JOSZ01000004">
    <property type="protein sequence ID" value="KFM19877.1"/>
    <property type="molecule type" value="Genomic_DNA"/>
</dbReference>
<proteinExistence type="predicted"/>
<evidence type="ECO:0000313" key="1">
    <source>
        <dbReference type="EMBL" id="KFM19877.1"/>
    </source>
</evidence>
<dbReference type="AlphaFoldDB" id="A0A087S2C3"/>
<name>A0A087S2C3_9ARCH</name>